<organism evidence="1">
    <name type="scientific">Rhipicephalus zambeziensis</name>
    <dbReference type="NCBI Taxonomy" id="60191"/>
    <lineage>
        <taxon>Eukaryota</taxon>
        <taxon>Metazoa</taxon>
        <taxon>Ecdysozoa</taxon>
        <taxon>Arthropoda</taxon>
        <taxon>Chelicerata</taxon>
        <taxon>Arachnida</taxon>
        <taxon>Acari</taxon>
        <taxon>Parasitiformes</taxon>
        <taxon>Ixodida</taxon>
        <taxon>Ixodoidea</taxon>
        <taxon>Ixodidae</taxon>
        <taxon>Rhipicephalinae</taxon>
        <taxon>Rhipicephalus</taxon>
        <taxon>Rhipicephalus</taxon>
    </lineage>
</organism>
<dbReference type="Gene3D" id="3.40.390.10">
    <property type="entry name" value="Collagenase (Catalytic Domain)"/>
    <property type="match status" value="1"/>
</dbReference>
<dbReference type="AlphaFoldDB" id="A0A224YGB5"/>
<dbReference type="InterPro" id="IPR024079">
    <property type="entry name" value="MetalloPept_cat_dom_sf"/>
</dbReference>
<name>A0A224YGB5_9ACAR</name>
<proteinExistence type="predicted"/>
<reference evidence="1" key="1">
    <citation type="journal article" date="2017" name="Parasit. Vectors">
        <title>Sialotranscriptomics of Rhipicephalus zambeziensis reveals intricate expression profiles of secretory proteins and suggests tight temporal transcriptional regulation during blood-feeding.</title>
        <authorList>
            <person name="de Castro M.H."/>
            <person name="de Klerk D."/>
            <person name="Pienaar R."/>
            <person name="Rees D.J.G."/>
            <person name="Mans B.J."/>
        </authorList>
    </citation>
    <scope>NUCLEOTIDE SEQUENCE</scope>
    <source>
        <tissue evidence="1">Salivary glands</tissue>
    </source>
</reference>
<dbReference type="EMBL" id="GFPF01004869">
    <property type="protein sequence ID" value="MAA16015.1"/>
    <property type="molecule type" value="Transcribed_RNA"/>
</dbReference>
<accession>A0A224YGB5</accession>
<evidence type="ECO:0000313" key="1">
    <source>
        <dbReference type="EMBL" id="MAA16015.1"/>
    </source>
</evidence>
<dbReference type="GO" id="GO:0008237">
    <property type="term" value="F:metallopeptidase activity"/>
    <property type="evidence" value="ECO:0007669"/>
    <property type="project" value="InterPro"/>
</dbReference>
<sequence>MGRFVFIWDGLYRLTTLESQILFWTPGRKPTTTEVHRNWVSQAAAHIRARVRRKDAVVLLTRHTLTLPNGDETPGFAVKRGMCTNDDLIVVHDDGMLSGENNLVRFFLHSAGIDYDGAGYARPCNAFGGYLMGSSMLRLPLQFSHCTMRLAYGAFSRLTCITSKIAKRAGHLIPKPPKITREEFCGLFGAEPCDDRGMSKYEHKNPDKYECYAFCCKGVYKMVQMSGPDGLKCGEDVLYSRRKRCLLGRCKSAT</sequence>
<protein>
    <submittedName>
        <fullName evidence="1">Reprolysin</fullName>
    </submittedName>
</protein>